<gene>
    <name evidence="1" type="ORF">SDC9_170977</name>
</gene>
<evidence type="ECO:0000313" key="1">
    <source>
        <dbReference type="EMBL" id="MPN23585.1"/>
    </source>
</evidence>
<comment type="caution">
    <text evidence="1">The sequence shown here is derived from an EMBL/GenBank/DDBJ whole genome shotgun (WGS) entry which is preliminary data.</text>
</comment>
<sequence>MGRTGGFQQLRHIGRKIFGQERAVLFGEGKQALFAGVEHAVEGKEDVKVAGQQSCHAVIYANKVATALRLLDLMGIRGDDPA</sequence>
<reference evidence="1" key="1">
    <citation type="submission" date="2019-08" db="EMBL/GenBank/DDBJ databases">
        <authorList>
            <person name="Kucharzyk K."/>
            <person name="Murdoch R.W."/>
            <person name="Higgins S."/>
            <person name="Loffler F."/>
        </authorList>
    </citation>
    <scope>NUCLEOTIDE SEQUENCE</scope>
</reference>
<dbReference type="AlphaFoldDB" id="A0A645GAB7"/>
<name>A0A645GAB7_9ZZZZ</name>
<accession>A0A645GAB7</accession>
<proteinExistence type="predicted"/>
<protein>
    <submittedName>
        <fullName evidence="1">Uncharacterized protein</fullName>
    </submittedName>
</protein>
<dbReference type="EMBL" id="VSSQ01072143">
    <property type="protein sequence ID" value="MPN23585.1"/>
    <property type="molecule type" value="Genomic_DNA"/>
</dbReference>
<organism evidence="1">
    <name type="scientific">bioreactor metagenome</name>
    <dbReference type="NCBI Taxonomy" id="1076179"/>
    <lineage>
        <taxon>unclassified sequences</taxon>
        <taxon>metagenomes</taxon>
        <taxon>ecological metagenomes</taxon>
    </lineage>
</organism>